<evidence type="ECO:0000313" key="11">
    <source>
        <dbReference type="Proteomes" id="UP000435177"/>
    </source>
</evidence>
<dbReference type="EMBL" id="NPBY01000017">
    <property type="protein sequence ID" value="PAD78745.1"/>
    <property type="molecule type" value="Genomic_DNA"/>
</dbReference>
<feature type="transmembrane region" description="Helical" evidence="7">
    <location>
        <begin position="151"/>
        <end position="172"/>
    </location>
</feature>
<accession>A0A268F041</accession>
<dbReference type="GO" id="GO:0005886">
    <property type="term" value="C:plasma membrane"/>
    <property type="evidence" value="ECO:0007669"/>
    <property type="project" value="UniProtKB-SubCell"/>
</dbReference>
<feature type="transmembrane region" description="Helical" evidence="7">
    <location>
        <begin position="120"/>
        <end position="145"/>
    </location>
</feature>
<sequence length="332" mass="36623">MKVSMLYKTLPLFFAIIFLVPALLVVSHHHQTSLFSHPQLQQIKVLFIGIFLEALPFVLLGVLLSSLLQIFIKDAWIRRFSPKHPVIGVLFGSMLGFVLPICECGMIPVVRRLMLKGMPVYIAVTFILSGPILNPVVLSATTVAFDAYPEVIWSRMGLALAVAAAIGFIIYVRSPKNPLKLSLDKVQMQSDALPFHQHTKTWSSFFVHAGNELIDMSKYLVLGAFITACIQSFIPREQLLALGDGSLSSYLFMMGFAFVLSLCSTSDAFVASAFTHAFSIGPLLSFLVMGPMLDFKGLLMLLATFRIKFVIGLCLLVIVLVLIGSVAIDFLY</sequence>
<comment type="similarity">
    <text evidence="2">Belongs to the UPF0718 family.</text>
</comment>
<comment type="subcellular location">
    <subcellularLocation>
        <location evidence="1">Cell membrane</location>
        <topology evidence="1">Multi-pass membrane protein</topology>
    </subcellularLocation>
</comment>
<feature type="transmembrane region" description="Helical" evidence="7">
    <location>
        <begin position="6"/>
        <end position="26"/>
    </location>
</feature>
<proteinExistence type="inferred from homology"/>
<keyword evidence="3" id="KW-1003">Cell membrane</keyword>
<evidence type="ECO:0000256" key="4">
    <source>
        <dbReference type="ARBA" id="ARBA00022692"/>
    </source>
</evidence>
<keyword evidence="4 7" id="KW-0812">Transmembrane</keyword>
<dbReference type="InterPro" id="IPR005524">
    <property type="entry name" value="DUF318"/>
</dbReference>
<protein>
    <submittedName>
        <fullName evidence="8">Permease</fullName>
    </submittedName>
</protein>
<dbReference type="Proteomes" id="UP000435177">
    <property type="component" value="Unassembled WGS sequence"/>
</dbReference>
<evidence type="ECO:0000313" key="8">
    <source>
        <dbReference type="EMBL" id="MUG66383.1"/>
    </source>
</evidence>
<evidence type="ECO:0000256" key="7">
    <source>
        <dbReference type="SAM" id="Phobius"/>
    </source>
</evidence>
<dbReference type="RefSeq" id="WP_095264110.1">
    <property type="nucleotide sequence ID" value="NZ_NPBY01000017.1"/>
</dbReference>
<dbReference type="InterPro" id="IPR052923">
    <property type="entry name" value="UPF0718"/>
</dbReference>
<dbReference type="PANTHER" id="PTHR34184:SF4">
    <property type="entry name" value="UPF0718 PROTEIN YCGR"/>
    <property type="match status" value="1"/>
</dbReference>
<dbReference type="Proteomes" id="UP000215596">
    <property type="component" value="Unassembled WGS sequence"/>
</dbReference>
<feature type="transmembrane region" description="Helical" evidence="7">
    <location>
        <begin position="46"/>
        <end position="72"/>
    </location>
</feature>
<dbReference type="PANTHER" id="PTHR34184">
    <property type="entry name" value="UPF0718 PROTEIN YCGR"/>
    <property type="match status" value="1"/>
</dbReference>
<reference evidence="9 10" key="1">
    <citation type="submission" date="2017-07" db="EMBL/GenBank/DDBJ databases">
        <title>Isolation and whole genome analysis of endospore-forming bacteria from heroin.</title>
        <authorList>
            <person name="Kalinowski J."/>
            <person name="Ahrens B."/>
            <person name="Al-Dilaimi A."/>
            <person name="Winkler A."/>
            <person name="Wibberg D."/>
            <person name="Schleenbecker U."/>
            <person name="Ruckert C."/>
            <person name="Wolfel R."/>
            <person name="Grass G."/>
        </authorList>
    </citation>
    <scope>NUCLEOTIDE SEQUENCE [LARGE SCALE GENOMIC DNA]</scope>
    <source>
        <strain evidence="9 10">7537-G1</strain>
    </source>
</reference>
<evidence type="ECO:0000256" key="5">
    <source>
        <dbReference type="ARBA" id="ARBA00022989"/>
    </source>
</evidence>
<gene>
    <name evidence="9" type="ORF">CHH67_05860</name>
    <name evidence="8" type="ORF">GNP94_10185</name>
</gene>
<evidence type="ECO:0000256" key="6">
    <source>
        <dbReference type="ARBA" id="ARBA00023136"/>
    </source>
</evidence>
<dbReference type="OrthoDB" id="9810876at2"/>
<keyword evidence="11" id="KW-1185">Reference proteome</keyword>
<name>A0A268F041_9BACL</name>
<evidence type="ECO:0000313" key="10">
    <source>
        <dbReference type="Proteomes" id="UP000215596"/>
    </source>
</evidence>
<dbReference type="AlphaFoldDB" id="A0A268F041"/>
<dbReference type="Pfam" id="PF03773">
    <property type="entry name" value="ArsP_1"/>
    <property type="match status" value="1"/>
</dbReference>
<keyword evidence="6 7" id="KW-0472">Membrane</keyword>
<evidence type="ECO:0000256" key="3">
    <source>
        <dbReference type="ARBA" id="ARBA00022475"/>
    </source>
</evidence>
<organism evidence="9 10">
    <name type="scientific">Paenibacillus campinasensis</name>
    <dbReference type="NCBI Taxonomy" id="66347"/>
    <lineage>
        <taxon>Bacteria</taxon>
        <taxon>Bacillati</taxon>
        <taxon>Bacillota</taxon>
        <taxon>Bacilli</taxon>
        <taxon>Bacillales</taxon>
        <taxon>Paenibacillaceae</taxon>
        <taxon>Paenibacillus</taxon>
    </lineage>
</organism>
<feature type="transmembrane region" description="Helical" evidence="7">
    <location>
        <begin position="309"/>
        <end position="328"/>
    </location>
</feature>
<comment type="caution">
    <text evidence="9">The sequence shown here is derived from an EMBL/GenBank/DDBJ whole genome shotgun (WGS) entry which is preliminary data.</text>
</comment>
<evidence type="ECO:0000313" key="9">
    <source>
        <dbReference type="EMBL" id="PAD78745.1"/>
    </source>
</evidence>
<keyword evidence="5 7" id="KW-1133">Transmembrane helix</keyword>
<evidence type="ECO:0000256" key="2">
    <source>
        <dbReference type="ARBA" id="ARBA00006386"/>
    </source>
</evidence>
<evidence type="ECO:0000256" key="1">
    <source>
        <dbReference type="ARBA" id="ARBA00004651"/>
    </source>
</evidence>
<dbReference type="EMBL" id="WOAA01000006">
    <property type="protein sequence ID" value="MUG66383.1"/>
    <property type="molecule type" value="Genomic_DNA"/>
</dbReference>
<feature type="transmembrane region" description="Helical" evidence="7">
    <location>
        <begin position="84"/>
        <end position="108"/>
    </location>
</feature>
<reference evidence="8 11" key="2">
    <citation type="submission" date="2019-11" db="EMBL/GenBank/DDBJ databases">
        <title>Draft genome sequences of five Paenibacillus species of dairy origin.</title>
        <authorList>
            <person name="Olajide A.M."/>
            <person name="Chen S."/>
            <person name="Lapointe G."/>
        </authorList>
    </citation>
    <scope>NUCLEOTIDE SEQUENCE [LARGE SCALE GENOMIC DNA]</scope>
    <source>
        <strain evidence="8 11">3CS1</strain>
    </source>
</reference>
<feature type="transmembrane region" description="Helical" evidence="7">
    <location>
        <begin position="239"/>
        <end position="262"/>
    </location>
</feature>